<evidence type="ECO:0000256" key="3">
    <source>
        <dbReference type="ARBA" id="ARBA00022475"/>
    </source>
</evidence>
<dbReference type="Pfam" id="PF07690">
    <property type="entry name" value="MFS_1"/>
    <property type="match status" value="2"/>
</dbReference>
<dbReference type="STRING" id="571913.VV02_03595"/>
<evidence type="ECO:0000313" key="10">
    <source>
        <dbReference type="Proteomes" id="UP000066480"/>
    </source>
</evidence>
<dbReference type="GO" id="GO:0005886">
    <property type="term" value="C:plasma membrane"/>
    <property type="evidence" value="ECO:0007669"/>
    <property type="project" value="UniProtKB-SubCell"/>
</dbReference>
<dbReference type="InterPro" id="IPR011701">
    <property type="entry name" value="MFS"/>
</dbReference>
<feature type="transmembrane region" description="Helical" evidence="7">
    <location>
        <begin position="239"/>
        <end position="257"/>
    </location>
</feature>
<feature type="transmembrane region" description="Helical" evidence="7">
    <location>
        <begin position="56"/>
        <end position="76"/>
    </location>
</feature>
<keyword evidence="5 7" id="KW-1133">Transmembrane helix</keyword>
<keyword evidence="2" id="KW-0813">Transport</keyword>
<sequence>MVTTTHTPVEAPTSMTRRQLLVLGLLLASQFMLAVDFSILNVALPTVGAGLGFSDANLQWIATAFALCAAGFTLLLGRIGDYVGRRRMFLIGMAALGIASLVGGLATNPTMLLTARVAQGLATAAVTPAGLSLLTTSFPEGPLRAKALGLNSVMMSTGFTAGAILGGVLTDLLSWRWAFLVNVPVAALVVGLAPFLLRDTAGRERSRLDIPGSILVTTGLLALVYGVTRAGEEGVTDPWAGLSVLVAVVLIALFWRAEGRHSHPLVPTSILTRRTIGWGNIAGFITFSMESSLVILLTMYLQHVLHLNPLQTGLMLGAMGLGAIIGGAAGPRLIQAFGVRRTLAGGLLVQAAFTVVLVALGPSNGWLWLLAITTFLGAIGHVAVIVGFMVAATSGLPDHEQGLATGLATMTQQVGVAMGVPIMSAVVTAVGSFEDLSALRIAIGVDAAVVLVAALLVATQLRSTKPASAAEELVPAHA</sequence>
<feature type="transmembrane region" description="Helical" evidence="7">
    <location>
        <begin position="20"/>
        <end position="44"/>
    </location>
</feature>
<dbReference type="EMBL" id="CP011112">
    <property type="protein sequence ID" value="AKU18610.1"/>
    <property type="molecule type" value="Genomic_DNA"/>
</dbReference>
<keyword evidence="6 7" id="KW-0472">Membrane</keyword>
<feature type="transmembrane region" description="Helical" evidence="7">
    <location>
        <begin position="208"/>
        <end position="227"/>
    </location>
</feature>
<evidence type="ECO:0000256" key="6">
    <source>
        <dbReference type="ARBA" id="ARBA00023136"/>
    </source>
</evidence>
<feature type="transmembrane region" description="Helical" evidence="7">
    <location>
        <begin position="439"/>
        <end position="458"/>
    </location>
</feature>
<dbReference type="Gene3D" id="1.20.1720.10">
    <property type="entry name" value="Multidrug resistance protein D"/>
    <property type="match status" value="1"/>
</dbReference>
<feature type="transmembrane region" description="Helical" evidence="7">
    <location>
        <begin position="414"/>
        <end position="433"/>
    </location>
</feature>
<dbReference type="SUPFAM" id="SSF103473">
    <property type="entry name" value="MFS general substrate transporter"/>
    <property type="match status" value="1"/>
</dbReference>
<keyword evidence="10" id="KW-1185">Reference proteome</keyword>
<evidence type="ECO:0000256" key="5">
    <source>
        <dbReference type="ARBA" id="ARBA00022989"/>
    </source>
</evidence>
<dbReference type="GO" id="GO:0022857">
    <property type="term" value="F:transmembrane transporter activity"/>
    <property type="evidence" value="ECO:0007669"/>
    <property type="project" value="InterPro"/>
</dbReference>
<dbReference type="AlphaFoldDB" id="A0A0K1JPV9"/>
<dbReference type="KEGG" id="lmoi:VV02_03595"/>
<protein>
    <submittedName>
        <fullName evidence="9">MFS transporter</fullName>
    </submittedName>
</protein>
<keyword evidence="4 7" id="KW-0812">Transmembrane</keyword>
<feature type="transmembrane region" description="Helical" evidence="7">
    <location>
        <begin position="278"/>
        <end position="301"/>
    </location>
</feature>
<name>A0A0K1JPV9_9MICO</name>
<evidence type="ECO:0000313" key="9">
    <source>
        <dbReference type="EMBL" id="AKU18610.1"/>
    </source>
</evidence>
<dbReference type="Gene3D" id="1.20.1250.20">
    <property type="entry name" value="MFS general substrate transporter like domains"/>
    <property type="match status" value="1"/>
</dbReference>
<feature type="transmembrane region" description="Helical" evidence="7">
    <location>
        <begin position="342"/>
        <end position="360"/>
    </location>
</feature>
<dbReference type="PANTHER" id="PTHR42718">
    <property type="entry name" value="MAJOR FACILITATOR SUPERFAMILY MULTIDRUG TRANSPORTER MFSC"/>
    <property type="match status" value="1"/>
</dbReference>
<feature type="transmembrane region" description="Helical" evidence="7">
    <location>
        <begin position="118"/>
        <end position="136"/>
    </location>
</feature>
<accession>A0A0K1JPV9</accession>
<comment type="subcellular location">
    <subcellularLocation>
        <location evidence="1">Cell membrane</location>
        <topology evidence="1">Multi-pass membrane protein</topology>
    </subcellularLocation>
</comment>
<organism evidence="9 10">
    <name type="scientific">Luteipulveratus mongoliensis</name>
    <dbReference type="NCBI Taxonomy" id="571913"/>
    <lineage>
        <taxon>Bacteria</taxon>
        <taxon>Bacillati</taxon>
        <taxon>Actinomycetota</taxon>
        <taxon>Actinomycetes</taxon>
        <taxon>Micrococcales</taxon>
        <taxon>Dermacoccaceae</taxon>
        <taxon>Luteipulveratus</taxon>
    </lineage>
</organism>
<feature type="transmembrane region" description="Helical" evidence="7">
    <location>
        <begin position="313"/>
        <end position="330"/>
    </location>
</feature>
<evidence type="ECO:0000256" key="7">
    <source>
        <dbReference type="SAM" id="Phobius"/>
    </source>
</evidence>
<dbReference type="PRINTS" id="PR01036">
    <property type="entry name" value="TCRTETB"/>
</dbReference>
<feature type="domain" description="Major facilitator superfamily (MFS) profile" evidence="8">
    <location>
        <begin position="22"/>
        <end position="465"/>
    </location>
</feature>
<evidence type="ECO:0000256" key="4">
    <source>
        <dbReference type="ARBA" id="ARBA00022692"/>
    </source>
</evidence>
<dbReference type="PROSITE" id="PS50850">
    <property type="entry name" value="MFS"/>
    <property type="match status" value="1"/>
</dbReference>
<dbReference type="CDD" id="cd17321">
    <property type="entry name" value="MFS_MMR_MDR_like"/>
    <property type="match status" value="1"/>
</dbReference>
<keyword evidence="3" id="KW-1003">Cell membrane</keyword>
<dbReference type="PANTHER" id="PTHR42718:SF46">
    <property type="entry name" value="BLR6921 PROTEIN"/>
    <property type="match status" value="1"/>
</dbReference>
<proteinExistence type="predicted"/>
<evidence type="ECO:0000259" key="8">
    <source>
        <dbReference type="PROSITE" id="PS50850"/>
    </source>
</evidence>
<gene>
    <name evidence="9" type="ORF">VV02_03595</name>
</gene>
<feature type="transmembrane region" description="Helical" evidence="7">
    <location>
        <begin position="175"/>
        <end position="196"/>
    </location>
</feature>
<feature type="transmembrane region" description="Helical" evidence="7">
    <location>
        <begin position="88"/>
        <end position="106"/>
    </location>
</feature>
<evidence type="ECO:0000256" key="2">
    <source>
        <dbReference type="ARBA" id="ARBA00022448"/>
    </source>
</evidence>
<reference evidence="9 10" key="1">
    <citation type="submission" date="2015-03" db="EMBL/GenBank/DDBJ databases">
        <title>Luteipulveratus halotolerans sp. nov., a novel actinobacterium (Dermacoccaceae) from Sarawak, Malaysia.</title>
        <authorList>
            <person name="Juboi H."/>
            <person name="Basik A."/>
            <person name="Shamsul S.S."/>
            <person name="Arnold P."/>
            <person name="Schmitt E.K."/>
            <person name="Sanglier J.-J."/>
            <person name="Yeo T."/>
        </authorList>
    </citation>
    <scope>NUCLEOTIDE SEQUENCE [LARGE SCALE GENOMIC DNA]</scope>
    <source>
        <strain evidence="9 10">MN07-A0370</strain>
    </source>
</reference>
<evidence type="ECO:0000256" key="1">
    <source>
        <dbReference type="ARBA" id="ARBA00004651"/>
    </source>
</evidence>
<dbReference type="InterPro" id="IPR036259">
    <property type="entry name" value="MFS_trans_sf"/>
</dbReference>
<dbReference type="InterPro" id="IPR020846">
    <property type="entry name" value="MFS_dom"/>
</dbReference>
<dbReference type="Proteomes" id="UP000066480">
    <property type="component" value="Chromosome"/>
</dbReference>
<dbReference type="PATRIC" id="fig|571913.6.peg.738"/>
<feature type="transmembrane region" description="Helical" evidence="7">
    <location>
        <begin position="366"/>
        <end position="393"/>
    </location>
</feature>
<feature type="transmembrane region" description="Helical" evidence="7">
    <location>
        <begin position="148"/>
        <end position="169"/>
    </location>
</feature>